<dbReference type="EMBL" id="CAJHNJ030000049">
    <property type="protein sequence ID" value="CAG9132407.1"/>
    <property type="molecule type" value="Genomic_DNA"/>
</dbReference>
<evidence type="ECO:0000313" key="2">
    <source>
        <dbReference type="Proteomes" id="UP000653454"/>
    </source>
</evidence>
<protein>
    <submittedName>
        <fullName evidence="1">(diamondback moth) hypothetical protein</fullName>
    </submittedName>
</protein>
<keyword evidence="2" id="KW-1185">Reference proteome</keyword>
<dbReference type="Proteomes" id="UP000653454">
    <property type="component" value="Unassembled WGS sequence"/>
</dbReference>
<evidence type="ECO:0000313" key="1">
    <source>
        <dbReference type="EMBL" id="CAG9132407.1"/>
    </source>
</evidence>
<organism evidence="1 2">
    <name type="scientific">Plutella xylostella</name>
    <name type="common">Diamondback moth</name>
    <name type="synonym">Plutella maculipennis</name>
    <dbReference type="NCBI Taxonomy" id="51655"/>
    <lineage>
        <taxon>Eukaryota</taxon>
        <taxon>Metazoa</taxon>
        <taxon>Ecdysozoa</taxon>
        <taxon>Arthropoda</taxon>
        <taxon>Hexapoda</taxon>
        <taxon>Insecta</taxon>
        <taxon>Pterygota</taxon>
        <taxon>Neoptera</taxon>
        <taxon>Endopterygota</taxon>
        <taxon>Lepidoptera</taxon>
        <taxon>Glossata</taxon>
        <taxon>Ditrysia</taxon>
        <taxon>Yponomeutoidea</taxon>
        <taxon>Plutellidae</taxon>
        <taxon>Plutella</taxon>
    </lineage>
</organism>
<name>A0A8S4FZ65_PLUXY</name>
<accession>A0A8S4FZ65</accession>
<reference evidence="1" key="1">
    <citation type="submission" date="2020-11" db="EMBL/GenBank/DDBJ databases">
        <authorList>
            <person name="Whiteford S."/>
        </authorList>
    </citation>
    <scope>NUCLEOTIDE SEQUENCE</scope>
</reference>
<dbReference type="AlphaFoldDB" id="A0A8S4FZ65"/>
<proteinExistence type="predicted"/>
<sequence>MSTHNVSCECNDLPTRQPTPSHSQETRPQKYTNRRDHYPDRHFKSCECCVPAHSRRESPSHSRRESPTESLRESPADSRRGSPAHSRTAIRGEEYGGRDPKKPIISCLCENNPGKPKERTACPELVCCKCPKNNKKDKSKDKKKTNSKDNKKGSKSKNGSDIELICECNPDKKKK</sequence>
<gene>
    <name evidence="1" type="ORF">PLXY2_LOCUS10688</name>
</gene>
<comment type="caution">
    <text evidence="1">The sequence shown here is derived from an EMBL/GenBank/DDBJ whole genome shotgun (WGS) entry which is preliminary data.</text>
</comment>